<dbReference type="EMBL" id="MU274904">
    <property type="protein sequence ID" value="KAI0091848.1"/>
    <property type="molecule type" value="Genomic_DNA"/>
</dbReference>
<evidence type="ECO:0000313" key="1">
    <source>
        <dbReference type="EMBL" id="KAI0091848.1"/>
    </source>
</evidence>
<dbReference type="Proteomes" id="UP001055072">
    <property type="component" value="Unassembled WGS sequence"/>
</dbReference>
<name>A0ACB8UC10_9APHY</name>
<gene>
    <name evidence="1" type="ORF">BDY19DRAFT_884868</name>
</gene>
<organism evidence="1 2">
    <name type="scientific">Irpex rosettiformis</name>
    <dbReference type="NCBI Taxonomy" id="378272"/>
    <lineage>
        <taxon>Eukaryota</taxon>
        <taxon>Fungi</taxon>
        <taxon>Dikarya</taxon>
        <taxon>Basidiomycota</taxon>
        <taxon>Agaricomycotina</taxon>
        <taxon>Agaricomycetes</taxon>
        <taxon>Polyporales</taxon>
        <taxon>Irpicaceae</taxon>
        <taxon>Irpex</taxon>
    </lineage>
</organism>
<reference evidence="1" key="1">
    <citation type="journal article" date="2021" name="Environ. Microbiol.">
        <title>Gene family expansions and transcriptome signatures uncover fungal adaptations to wood decay.</title>
        <authorList>
            <person name="Hage H."/>
            <person name="Miyauchi S."/>
            <person name="Viragh M."/>
            <person name="Drula E."/>
            <person name="Min B."/>
            <person name="Chaduli D."/>
            <person name="Navarro D."/>
            <person name="Favel A."/>
            <person name="Norest M."/>
            <person name="Lesage-Meessen L."/>
            <person name="Balint B."/>
            <person name="Merenyi Z."/>
            <person name="de Eugenio L."/>
            <person name="Morin E."/>
            <person name="Martinez A.T."/>
            <person name="Baldrian P."/>
            <person name="Stursova M."/>
            <person name="Martinez M.J."/>
            <person name="Novotny C."/>
            <person name="Magnuson J.K."/>
            <person name="Spatafora J.W."/>
            <person name="Maurice S."/>
            <person name="Pangilinan J."/>
            <person name="Andreopoulos W."/>
            <person name="LaButti K."/>
            <person name="Hundley H."/>
            <person name="Na H."/>
            <person name="Kuo A."/>
            <person name="Barry K."/>
            <person name="Lipzen A."/>
            <person name="Henrissat B."/>
            <person name="Riley R."/>
            <person name="Ahrendt S."/>
            <person name="Nagy L.G."/>
            <person name="Grigoriev I.V."/>
            <person name="Martin F."/>
            <person name="Rosso M.N."/>
        </authorList>
    </citation>
    <scope>NUCLEOTIDE SEQUENCE</scope>
    <source>
        <strain evidence="1">CBS 384.51</strain>
    </source>
</reference>
<sequence length="458" mass="49146">MSPPSLPVQPPNGPNPDSRPPLKAQKEMTKAERRELQEKQRAAKAAAKTAGTSQPNQKPATKQPPVPIGSTGAPKKGGRPADPAPPRTPMLPAGRQPRDAKLVSTLAETGPMNARGLRIFSHFGLPKPVSLAKGDIHPVILRLALQFSDFKITGANARCIATLTAFKTVIQDYITPPNTTLSRHLMTHLSPQISHLVAARPMSVTMGNAIRQLKLEISGSDIDLPEQDAKNALCQKIDNYVRDRIMVADQVIEETAGSKIKDGDIILTYARSSVVEKVLLGAHSEGRRFSVIVVDSRPMLEGKRLLSVLTEADIQCSYLLLPALGSVITEVSMVLVGAHSIHSNGSVYSRAGTALVAMLAKQHSVPVVVCCETYKFSEGVQLDSFTKNELAPLGDKFASFPLTKPREALMLVNGPNLEILNPLYDLTPPTSISAVVTEVGVIPPNSISSIPLALGRLL</sequence>
<protein>
    <submittedName>
        <fullName evidence="1">Uncharacterized protein</fullName>
    </submittedName>
</protein>
<evidence type="ECO:0000313" key="2">
    <source>
        <dbReference type="Proteomes" id="UP001055072"/>
    </source>
</evidence>
<proteinExistence type="predicted"/>
<comment type="caution">
    <text evidence="1">The sequence shown here is derived from an EMBL/GenBank/DDBJ whole genome shotgun (WGS) entry which is preliminary data.</text>
</comment>
<keyword evidence="2" id="KW-1185">Reference proteome</keyword>
<accession>A0ACB8UC10</accession>